<reference evidence="1 2" key="1">
    <citation type="submission" date="2021-03" db="EMBL/GenBank/DDBJ databases">
        <title>Sequencing the genomes of 1000 actinobacteria strains.</title>
        <authorList>
            <person name="Klenk H.-P."/>
        </authorList>
    </citation>
    <scope>NUCLEOTIDE SEQUENCE [LARGE SCALE GENOMIC DNA]</scope>
    <source>
        <strain evidence="1 2">DSM 24221</strain>
    </source>
</reference>
<sequence length="300" mass="33344">MEWVSDVAVGQWLRDQRAGAWGVPEGFPAYARVFHPAYRERPVGTSWPPPEDAAAWESFAERQPEVDQERVTWRETADALGVPMHPLVRWNDLVGVDPHSGSGDVRDLAGWRYHDPEDGNLEPDVLAATSRHFIAHTPTPDDAYAAVWDGWAEIVGAPLSGGSGAAMRYAGGKDPRHDAVLASSFRDAFGSIFRKPRWRAGILPDDVSRGPRLPMVGRDHILFRAPLGHWEHDSWPESTPWCAPERMRVFSPSLMWPEDRSWVLMTDPDDNSTIIAGSEALIDAICADDAIEALRLAELT</sequence>
<dbReference type="RefSeq" id="WP_165135114.1">
    <property type="nucleotide sequence ID" value="NZ_CP049253.1"/>
</dbReference>
<organism evidence="1 2">
    <name type="scientific">Microbacterium amylolyticum</name>
    <dbReference type="NCBI Taxonomy" id="936337"/>
    <lineage>
        <taxon>Bacteria</taxon>
        <taxon>Bacillati</taxon>
        <taxon>Actinomycetota</taxon>
        <taxon>Actinomycetes</taxon>
        <taxon>Micrococcales</taxon>
        <taxon>Microbacteriaceae</taxon>
        <taxon>Microbacterium</taxon>
    </lineage>
</organism>
<protein>
    <submittedName>
        <fullName evidence="1">Uncharacterized protein</fullName>
    </submittedName>
</protein>
<dbReference type="Proteomes" id="UP001519362">
    <property type="component" value="Unassembled WGS sequence"/>
</dbReference>
<dbReference type="EMBL" id="JAGIOL010000001">
    <property type="protein sequence ID" value="MBP2436958.1"/>
    <property type="molecule type" value="Genomic_DNA"/>
</dbReference>
<accession>A0ABS4ZIV9</accession>
<gene>
    <name evidence="1" type="ORF">JOF34_001544</name>
</gene>
<name>A0ABS4ZIV9_9MICO</name>
<evidence type="ECO:0000313" key="1">
    <source>
        <dbReference type="EMBL" id="MBP2436958.1"/>
    </source>
</evidence>
<proteinExistence type="predicted"/>
<evidence type="ECO:0000313" key="2">
    <source>
        <dbReference type="Proteomes" id="UP001519362"/>
    </source>
</evidence>
<keyword evidence="2" id="KW-1185">Reference proteome</keyword>
<comment type="caution">
    <text evidence="1">The sequence shown here is derived from an EMBL/GenBank/DDBJ whole genome shotgun (WGS) entry which is preliminary data.</text>
</comment>